<evidence type="ECO:0000313" key="10">
    <source>
        <dbReference type="EMBL" id="MFC7234097.1"/>
    </source>
</evidence>
<dbReference type="InterPro" id="IPR049278">
    <property type="entry name" value="MS_channel_C"/>
</dbReference>
<dbReference type="GO" id="GO:0005886">
    <property type="term" value="C:plasma membrane"/>
    <property type="evidence" value="ECO:0007669"/>
    <property type="project" value="UniProtKB-SubCell"/>
</dbReference>
<dbReference type="GeneID" id="79265761"/>
<feature type="domain" description="Mechanosensitive ion channel MscS" evidence="8">
    <location>
        <begin position="116"/>
        <end position="181"/>
    </location>
</feature>
<evidence type="ECO:0000259" key="9">
    <source>
        <dbReference type="Pfam" id="PF21082"/>
    </source>
</evidence>
<accession>A0ABD5ZKS1</accession>
<dbReference type="InterPro" id="IPR010920">
    <property type="entry name" value="LSM_dom_sf"/>
</dbReference>
<dbReference type="Proteomes" id="UP001596398">
    <property type="component" value="Unassembled WGS sequence"/>
</dbReference>
<feature type="transmembrane region" description="Helical" evidence="7">
    <location>
        <begin position="73"/>
        <end position="96"/>
    </location>
</feature>
<dbReference type="Gene3D" id="2.30.30.60">
    <property type="match status" value="1"/>
</dbReference>
<evidence type="ECO:0000256" key="3">
    <source>
        <dbReference type="ARBA" id="ARBA00022475"/>
    </source>
</evidence>
<feature type="domain" description="Mechanosensitive ion channel MscS C-terminal" evidence="9">
    <location>
        <begin position="191"/>
        <end position="274"/>
    </location>
</feature>
<dbReference type="PANTHER" id="PTHR30221">
    <property type="entry name" value="SMALL-CONDUCTANCE MECHANOSENSITIVE CHANNEL"/>
    <property type="match status" value="1"/>
</dbReference>
<dbReference type="EMBL" id="JBHTAP010000001">
    <property type="protein sequence ID" value="MFC7234097.1"/>
    <property type="molecule type" value="Genomic_DNA"/>
</dbReference>
<dbReference type="Gene3D" id="3.30.70.100">
    <property type="match status" value="1"/>
</dbReference>
<keyword evidence="11" id="KW-1185">Reference proteome</keyword>
<keyword evidence="6 7" id="KW-0472">Membrane</keyword>
<dbReference type="SUPFAM" id="SSF50182">
    <property type="entry name" value="Sm-like ribonucleoproteins"/>
    <property type="match status" value="1"/>
</dbReference>
<dbReference type="InterPro" id="IPR011066">
    <property type="entry name" value="MscS_channel_C_sf"/>
</dbReference>
<reference evidence="10 11" key="1">
    <citation type="journal article" date="2019" name="Int. J. Syst. Evol. Microbiol.">
        <title>The Global Catalogue of Microorganisms (GCM) 10K type strain sequencing project: providing services to taxonomists for standard genome sequencing and annotation.</title>
        <authorList>
            <consortium name="The Broad Institute Genomics Platform"/>
            <consortium name="The Broad Institute Genome Sequencing Center for Infectious Disease"/>
            <person name="Wu L."/>
            <person name="Ma J."/>
        </authorList>
    </citation>
    <scope>NUCLEOTIDE SEQUENCE [LARGE SCALE GENOMIC DNA]</scope>
    <source>
        <strain evidence="10 11">DT85</strain>
    </source>
</reference>
<evidence type="ECO:0000256" key="2">
    <source>
        <dbReference type="ARBA" id="ARBA00008017"/>
    </source>
</evidence>
<evidence type="ECO:0000256" key="1">
    <source>
        <dbReference type="ARBA" id="ARBA00004651"/>
    </source>
</evidence>
<proteinExistence type="inferred from homology"/>
<dbReference type="PANTHER" id="PTHR30221:SF1">
    <property type="entry name" value="SMALL-CONDUCTANCE MECHANOSENSITIVE CHANNEL"/>
    <property type="match status" value="1"/>
</dbReference>
<evidence type="ECO:0000256" key="7">
    <source>
        <dbReference type="SAM" id="Phobius"/>
    </source>
</evidence>
<dbReference type="Gene3D" id="1.10.287.1260">
    <property type="match status" value="1"/>
</dbReference>
<evidence type="ECO:0000313" key="11">
    <source>
        <dbReference type="Proteomes" id="UP001596398"/>
    </source>
</evidence>
<comment type="subcellular location">
    <subcellularLocation>
        <location evidence="1">Cell membrane</location>
        <topology evidence="1">Multi-pass membrane protein</topology>
    </subcellularLocation>
</comment>
<evidence type="ECO:0000259" key="8">
    <source>
        <dbReference type="Pfam" id="PF00924"/>
    </source>
</evidence>
<dbReference type="InterPro" id="IPR006685">
    <property type="entry name" value="MscS_channel_2nd"/>
</dbReference>
<evidence type="ECO:0000256" key="5">
    <source>
        <dbReference type="ARBA" id="ARBA00022989"/>
    </source>
</evidence>
<dbReference type="InterPro" id="IPR045275">
    <property type="entry name" value="MscS_archaea/bacteria_type"/>
</dbReference>
<organism evidence="10 11">
    <name type="scientific">Halosegnis marinus</name>
    <dbReference type="NCBI Taxonomy" id="3034023"/>
    <lineage>
        <taxon>Archaea</taxon>
        <taxon>Methanobacteriati</taxon>
        <taxon>Methanobacteriota</taxon>
        <taxon>Stenosarchaea group</taxon>
        <taxon>Halobacteria</taxon>
        <taxon>Halobacteriales</taxon>
        <taxon>Natronomonadaceae</taxon>
        <taxon>Halosegnis</taxon>
    </lineage>
</organism>
<evidence type="ECO:0000256" key="4">
    <source>
        <dbReference type="ARBA" id="ARBA00022692"/>
    </source>
</evidence>
<dbReference type="Pfam" id="PF00924">
    <property type="entry name" value="MS_channel_2nd"/>
    <property type="match status" value="1"/>
</dbReference>
<comment type="caution">
    <text evidence="10">The sequence shown here is derived from an EMBL/GenBank/DDBJ whole genome shotgun (WGS) entry which is preliminary data.</text>
</comment>
<feature type="transmembrane region" description="Helical" evidence="7">
    <location>
        <begin position="31"/>
        <end position="53"/>
    </location>
</feature>
<keyword evidence="4 7" id="KW-0812">Transmembrane</keyword>
<dbReference type="AlphaFoldDB" id="A0ABD5ZKS1"/>
<keyword evidence="3" id="KW-1003">Cell membrane</keyword>
<evidence type="ECO:0000256" key="6">
    <source>
        <dbReference type="ARBA" id="ARBA00023136"/>
    </source>
</evidence>
<dbReference type="RefSeq" id="WP_276235095.1">
    <property type="nucleotide sequence ID" value="NZ_CP119802.1"/>
</dbReference>
<keyword evidence="5 7" id="KW-1133">Transmembrane helix</keyword>
<gene>
    <name evidence="10" type="ORF">ACFQJ4_02080</name>
</gene>
<comment type="similarity">
    <text evidence="2">Belongs to the MscS (TC 1.A.23) family.</text>
</comment>
<name>A0ABD5ZKS1_9EURY</name>
<sequence length="298" mass="32240">MLPLQAGLGARIADYVDNQLIPQGIDFATDAVTFVLVLAVVYVVGKAVAVPAVERVLRARGVGDTLVKPARKLTLAGVAFVGLAVAFAIAGFGNLLASVATIAAALTLAVGFASQDLIGNLVAGVFLIADPKVQIGDWVEWDGNVGVVEDISFRVSRVRTFDNELITVPNSELANTAITNPVAKDKLRIQFLFGVGYDDDIDHAKEVIVEEAEKHEEILDEPPVSVRLTELADSYVGLKSRFWIDEPDRSDFVRVRSEYVQAVKERCDAERIDMPYPHQQLTGGIEIERVESGEPAAD</sequence>
<protein>
    <submittedName>
        <fullName evidence="10">Mechanosensitive ion channel family protein</fullName>
    </submittedName>
</protein>
<feature type="transmembrane region" description="Helical" evidence="7">
    <location>
        <begin position="102"/>
        <end position="128"/>
    </location>
</feature>
<dbReference type="InterPro" id="IPR023408">
    <property type="entry name" value="MscS_beta-dom_sf"/>
</dbReference>
<dbReference type="Pfam" id="PF21082">
    <property type="entry name" value="MS_channel_3rd"/>
    <property type="match status" value="1"/>
</dbReference>
<dbReference type="SUPFAM" id="SSF82689">
    <property type="entry name" value="Mechanosensitive channel protein MscS (YggB), C-terminal domain"/>
    <property type="match status" value="1"/>
</dbReference>